<sequence>MIPTEHRLKGGAPLLGAEQPGLPGPFGTWTEDDDQQHDDAAPEQDDSLRC</sequence>
<evidence type="ECO:0000313" key="3">
    <source>
        <dbReference type="Proteomes" id="UP001595975"/>
    </source>
</evidence>
<accession>A0ABW0X5A3</accession>
<feature type="region of interest" description="Disordered" evidence="1">
    <location>
        <begin position="1"/>
        <end position="50"/>
    </location>
</feature>
<dbReference type="RefSeq" id="WP_380226041.1">
    <property type="nucleotide sequence ID" value="NZ_JBHSOF010000016.1"/>
</dbReference>
<protein>
    <submittedName>
        <fullName evidence="2">Uncharacterized protein</fullName>
    </submittedName>
</protein>
<dbReference type="EMBL" id="JBHSOF010000016">
    <property type="protein sequence ID" value="MFC5664346.1"/>
    <property type="molecule type" value="Genomic_DNA"/>
</dbReference>
<evidence type="ECO:0000313" key="2">
    <source>
        <dbReference type="EMBL" id="MFC5664346.1"/>
    </source>
</evidence>
<name>A0ABW0X5A3_9ACTN</name>
<gene>
    <name evidence="2" type="ORF">ACFP3U_15300</name>
</gene>
<reference evidence="3" key="1">
    <citation type="journal article" date="2019" name="Int. J. Syst. Evol. Microbiol.">
        <title>The Global Catalogue of Microorganisms (GCM) 10K type strain sequencing project: providing services to taxonomists for standard genome sequencing and annotation.</title>
        <authorList>
            <consortium name="The Broad Institute Genomics Platform"/>
            <consortium name="The Broad Institute Genome Sequencing Center for Infectious Disease"/>
            <person name="Wu L."/>
            <person name="Ma J."/>
        </authorList>
    </citation>
    <scope>NUCLEOTIDE SEQUENCE [LARGE SCALE GENOMIC DNA]</scope>
    <source>
        <strain evidence="3">CGMCC 4.1437</strain>
    </source>
</reference>
<feature type="compositionally biased region" description="Acidic residues" evidence="1">
    <location>
        <begin position="30"/>
        <end position="50"/>
    </location>
</feature>
<proteinExistence type="predicted"/>
<evidence type="ECO:0000256" key="1">
    <source>
        <dbReference type="SAM" id="MobiDB-lite"/>
    </source>
</evidence>
<organism evidence="2 3">
    <name type="scientific">Kitasatospora misakiensis</name>
    <dbReference type="NCBI Taxonomy" id="67330"/>
    <lineage>
        <taxon>Bacteria</taxon>
        <taxon>Bacillati</taxon>
        <taxon>Actinomycetota</taxon>
        <taxon>Actinomycetes</taxon>
        <taxon>Kitasatosporales</taxon>
        <taxon>Streptomycetaceae</taxon>
        <taxon>Kitasatospora</taxon>
    </lineage>
</organism>
<dbReference type="Proteomes" id="UP001595975">
    <property type="component" value="Unassembled WGS sequence"/>
</dbReference>
<keyword evidence="3" id="KW-1185">Reference proteome</keyword>
<comment type="caution">
    <text evidence="2">The sequence shown here is derived from an EMBL/GenBank/DDBJ whole genome shotgun (WGS) entry which is preliminary data.</text>
</comment>